<dbReference type="SUPFAM" id="SSF54909">
    <property type="entry name" value="Dimeric alpha+beta barrel"/>
    <property type="match status" value="1"/>
</dbReference>
<dbReference type="Gene3D" id="3.30.70.100">
    <property type="match status" value="1"/>
</dbReference>
<dbReference type="EMBL" id="CP089391">
    <property type="protein sequence ID" value="WBL79506.1"/>
    <property type="molecule type" value="Genomic_DNA"/>
</dbReference>
<keyword evidence="1" id="KW-0732">Signal</keyword>
<keyword evidence="4" id="KW-1185">Reference proteome</keyword>
<dbReference type="GO" id="GO:0004497">
    <property type="term" value="F:monooxygenase activity"/>
    <property type="evidence" value="ECO:0007669"/>
    <property type="project" value="UniProtKB-KW"/>
</dbReference>
<feature type="chain" id="PRO_5045465803" evidence="1">
    <location>
        <begin position="25"/>
        <end position="129"/>
    </location>
</feature>
<dbReference type="PROSITE" id="PS51725">
    <property type="entry name" value="ABM"/>
    <property type="match status" value="1"/>
</dbReference>
<evidence type="ECO:0000259" key="2">
    <source>
        <dbReference type="PROSITE" id="PS51725"/>
    </source>
</evidence>
<dbReference type="Pfam" id="PF03992">
    <property type="entry name" value="ABM"/>
    <property type="match status" value="1"/>
</dbReference>
<dbReference type="InterPro" id="IPR050744">
    <property type="entry name" value="AI-2_Isomerase_LsrG"/>
</dbReference>
<evidence type="ECO:0000256" key="1">
    <source>
        <dbReference type="SAM" id="SignalP"/>
    </source>
</evidence>
<dbReference type="Proteomes" id="UP001179614">
    <property type="component" value="Chromosome"/>
</dbReference>
<evidence type="ECO:0000313" key="4">
    <source>
        <dbReference type="Proteomes" id="UP001179614"/>
    </source>
</evidence>
<dbReference type="InterPro" id="IPR011008">
    <property type="entry name" value="Dimeric_a/b-barrel"/>
</dbReference>
<feature type="domain" description="ABM" evidence="2">
    <location>
        <begin position="31"/>
        <end position="121"/>
    </location>
</feature>
<feature type="signal peptide" evidence="1">
    <location>
        <begin position="1"/>
        <end position="24"/>
    </location>
</feature>
<proteinExistence type="predicted"/>
<gene>
    <name evidence="3" type="ORF">I3J27_03510</name>
</gene>
<keyword evidence="3" id="KW-0503">Monooxygenase</keyword>
<sequence>MNTKHLLILGASMLASALVASATAQEAQGQYIQLAEIEIDPAQLEAYKAAVKEHIETAVRVEPGVLVLYAVSDKGSPTIVKVFEIYRDIEAYKSHLESDHFRKYKATTEKMVKSLKLVRTDAIALGAKS</sequence>
<protein>
    <submittedName>
        <fullName evidence="3">Antibiotic biosynthesis monooxygenase</fullName>
    </submittedName>
</protein>
<reference evidence="3" key="1">
    <citation type="submission" date="2021-12" db="EMBL/GenBank/DDBJ databases">
        <title>Bradyrhizobium xenonodulans sp. nov.</title>
        <authorList>
            <person name="Claassens R."/>
            <person name="Venter S.N."/>
            <person name="Beukes C.W."/>
            <person name="Stepkowski T."/>
            <person name="Steenkamp E.T."/>
        </authorList>
    </citation>
    <scope>NUCLEOTIDE SEQUENCE</scope>
    <source>
        <strain evidence="3">14AB</strain>
    </source>
</reference>
<keyword evidence="3" id="KW-0560">Oxidoreductase</keyword>
<dbReference type="PANTHER" id="PTHR33336:SF3">
    <property type="entry name" value="ABM DOMAIN-CONTAINING PROTEIN"/>
    <property type="match status" value="1"/>
</dbReference>
<dbReference type="PANTHER" id="PTHR33336">
    <property type="entry name" value="QUINOL MONOOXYGENASE YGIN-RELATED"/>
    <property type="match status" value="1"/>
</dbReference>
<organism evidence="3 4">
    <name type="scientific">Bradyrhizobium xenonodulans</name>
    <dbReference type="NCBI Taxonomy" id="2736875"/>
    <lineage>
        <taxon>Bacteria</taxon>
        <taxon>Pseudomonadati</taxon>
        <taxon>Pseudomonadota</taxon>
        <taxon>Alphaproteobacteria</taxon>
        <taxon>Hyphomicrobiales</taxon>
        <taxon>Nitrobacteraceae</taxon>
        <taxon>Bradyrhizobium</taxon>
    </lineage>
</organism>
<name>A0ABY7MM78_9BRAD</name>
<dbReference type="RefSeq" id="WP_270165242.1">
    <property type="nucleotide sequence ID" value="NZ_CP089391.1"/>
</dbReference>
<evidence type="ECO:0000313" key="3">
    <source>
        <dbReference type="EMBL" id="WBL79506.1"/>
    </source>
</evidence>
<accession>A0ABY7MM78</accession>
<dbReference type="InterPro" id="IPR007138">
    <property type="entry name" value="ABM_dom"/>
</dbReference>